<dbReference type="AlphaFoldDB" id="A0A7R9HSQ6"/>
<dbReference type="EMBL" id="OB794873">
    <property type="protein sequence ID" value="CAD7431245.1"/>
    <property type="molecule type" value="Genomic_DNA"/>
</dbReference>
<dbReference type="Gene3D" id="3.30.200.20">
    <property type="entry name" value="Phosphorylase Kinase, domain 1"/>
    <property type="match status" value="1"/>
</dbReference>
<evidence type="ECO:0000256" key="1">
    <source>
        <dbReference type="ARBA" id="ARBA00012493"/>
    </source>
</evidence>
<sequence length="250" mass="28379">MPKVSYLCAAPMFHYSNHVPWSNPTLNPPECRIDATFRKKDNQGVGTIYSRLNRYVPTPKKILILHAAHLSFEKVKAQASCSFSWPGINSDLKKFILACPTCNSFQRSKIKDPQQPHDIPDLYFVKVAADFADYNGDSYLAIVDYHLWWIESEMVLSKSASATINHASQVQISLLLQEGMTMYNLHHKNILSVLGVSIEDHTAPYVIYSNQEYTNLKSLKNCKQACDQVKVETIKNCFKKAGFIKKETVT</sequence>
<dbReference type="GO" id="GO:0003964">
    <property type="term" value="F:RNA-directed DNA polymerase activity"/>
    <property type="evidence" value="ECO:0007669"/>
    <property type="project" value="UniProtKB-EC"/>
</dbReference>
<dbReference type="SUPFAM" id="SSF56112">
    <property type="entry name" value="Protein kinase-like (PK-like)"/>
    <property type="match status" value="1"/>
</dbReference>
<gene>
    <name evidence="3" type="ORF">TMSB3V08_LOCUS7986</name>
</gene>
<dbReference type="PANTHER" id="PTHR37984:SF5">
    <property type="entry name" value="PROTEIN NYNRIN-LIKE"/>
    <property type="match status" value="1"/>
</dbReference>
<evidence type="ECO:0000259" key="2">
    <source>
        <dbReference type="Pfam" id="PF17921"/>
    </source>
</evidence>
<dbReference type="Pfam" id="PF17921">
    <property type="entry name" value="Integrase_H2C2"/>
    <property type="match status" value="1"/>
</dbReference>
<proteinExistence type="predicted"/>
<reference evidence="3" key="1">
    <citation type="submission" date="2020-11" db="EMBL/GenBank/DDBJ databases">
        <authorList>
            <person name="Tran Van P."/>
        </authorList>
    </citation>
    <scope>NUCLEOTIDE SEQUENCE</scope>
</reference>
<organism evidence="3">
    <name type="scientific">Timema monikensis</name>
    <dbReference type="NCBI Taxonomy" id="170555"/>
    <lineage>
        <taxon>Eukaryota</taxon>
        <taxon>Metazoa</taxon>
        <taxon>Ecdysozoa</taxon>
        <taxon>Arthropoda</taxon>
        <taxon>Hexapoda</taxon>
        <taxon>Insecta</taxon>
        <taxon>Pterygota</taxon>
        <taxon>Neoptera</taxon>
        <taxon>Polyneoptera</taxon>
        <taxon>Phasmatodea</taxon>
        <taxon>Timematodea</taxon>
        <taxon>Timematoidea</taxon>
        <taxon>Timematidae</taxon>
        <taxon>Timema</taxon>
    </lineage>
</organism>
<dbReference type="EC" id="2.7.7.49" evidence="1"/>
<accession>A0A7R9HSQ6</accession>
<dbReference type="InterPro" id="IPR011009">
    <property type="entry name" value="Kinase-like_dom_sf"/>
</dbReference>
<protein>
    <recommendedName>
        <fullName evidence="1">RNA-directed DNA polymerase</fullName>
        <ecNumber evidence="1">2.7.7.49</ecNumber>
    </recommendedName>
</protein>
<evidence type="ECO:0000313" key="3">
    <source>
        <dbReference type="EMBL" id="CAD7431245.1"/>
    </source>
</evidence>
<dbReference type="InterPro" id="IPR050951">
    <property type="entry name" value="Retrovirus_Pol_polyprotein"/>
</dbReference>
<dbReference type="InterPro" id="IPR041588">
    <property type="entry name" value="Integrase_H2C2"/>
</dbReference>
<name>A0A7R9HSQ6_9NEOP</name>
<dbReference type="PANTHER" id="PTHR37984">
    <property type="entry name" value="PROTEIN CBG26694"/>
    <property type="match status" value="1"/>
</dbReference>
<feature type="domain" description="Integrase zinc-binding" evidence="2">
    <location>
        <begin position="66"/>
        <end position="106"/>
    </location>
</feature>
<dbReference type="Gene3D" id="1.10.340.70">
    <property type="match status" value="1"/>
</dbReference>